<dbReference type="InterPro" id="IPR001845">
    <property type="entry name" value="HTH_ArsR_DNA-bd_dom"/>
</dbReference>
<name>A0A917VRH8_9ACTN</name>
<dbReference type="GO" id="GO:0003700">
    <property type="term" value="F:DNA-binding transcription factor activity"/>
    <property type="evidence" value="ECO:0007669"/>
    <property type="project" value="InterPro"/>
</dbReference>
<dbReference type="InterPro" id="IPR051081">
    <property type="entry name" value="HTH_MetalResp_TranReg"/>
</dbReference>
<reference evidence="5" key="2">
    <citation type="submission" date="2020-09" db="EMBL/GenBank/DDBJ databases">
        <authorList>
            <person name="Sun Q."/>
            <person name="Ohkuma M."/>
        </authorList>
    </citation>
    <scope>NUCLEOTIDE SEQUENCE</scope>
    <source>
        <strain evidence="5">JCM 3035</strain>
    </source>
</reference>
<dbReference type="EMBL" id="BMPQ01000042">
    <property type="protein sequence ID" value="GGL11501.1"/>
    <property type="molecule type" value="Genomic_DNA"/>
</dbReference>
<dbReference type="InterPro" id="IPR011991">
    <property type="entry name" value="ArsR-like_HTH"/>
</dbReference>
<comment type="caution">
    <text evidence="5">The sequence shown here is derived from an EMBL/GenBank/DDBJ whole genome shotgun (WGS) entry which is preliminary data.</text>
</comment>
<dbReference type="InterPro" id="IPR045981">
    <property type="entry name" value="DUF5937"/>
</dbReference>
<evidence type="ECO:0000313" key="5">
    <source>
        <dbReference type="EMBL" id="GGL11501.1"/>
    </source>
</evidence>
<proteinExistence type="predicted"/>
<dbReference type="PRINTS" id="PR00778">
    <property type="entry name" value="HTHARSR"/>
</dbReference>
<dbReference type="Pfam" id="PF12840">
    <property type="entry name" value="HTH_20"/>
    <property type="match status" value="1"/>
</dbReference>
<keyword evidence="6" id="KW-1185">Reference proteome</keyword>
<dbReference type="AlphaFoldDB" id="A0A917VRH8"/>
<dbReference type="RefSeq" id="WP_220450468.1">
    <property type="nucleotide sequence ID" value="NZ_BMPQ01000042.1"/>
</dbReference>
<dbReference type="GO" id="GO:0003677">
    <property type="term" value="F:DNA binding"/>
    <property type="evidence" value="ECO:0007669"/>
    <property type="project" value="UniProtKB-KW"/>
</dbReference>
<organism evidence="5 6">
    <name type="scientific">Streptomyces flaveus</name>
    <dbReference type="NCBI Taxonomy" id="66370"/>
    <lineage>
        <taxon>Bacteria</taxon>
        <taxon>Bacillati</taxon>
        <taxon>Actinomycetota</taxon>
        <taxon>Actinomycetes</taxon>
        <taxon>Kitasatosporales</taxon>
        <taxon>Streptomycetaceae</taxon>
        <taxon>Streptomyces</taxon>
        <taxon>Streptomyces aurantiacus group</taxon>
    </lineage>
</organism>
<dbReference type="CDD" id="cd00090">
    <property type="entry name" value="HTH_ARSR"/>
    <property type="match status" value="1"/>
</dbReference>
<protein>
    <recommendedName>
        <fullName evidence="4">HTH arsR-type domain-containing protein</fullName>
    </recommendedName>
</protein>
<evidence type="ECO:0000256" key="2">
    <source>
        <dbReference type="ARBA" id="ARBA00023125"/>
    </source>
</evidence>
<accession>A0A917VRH8</accession>
<dbReference type="InterPro" id="IPR036390">
    <property type="entry name" value="WH_DNA-bd_sf"/>
</dbReference>
<keyword evidence="1" id="KW-0805">Transcription regulation</keyword>
<keyword evidence="3" id="KW-0804">Transcription</keyword>
<feature type="domain" description="HTH arsR-type" evidence="4">
    <location>
        <begin position="306"/>
        <end position="398"/>
    </location>
</feature>
<dbReference type="InterPro" id="IPR036388">
    <property type="entry name" value="WH-like_DNA-bd_sf"/>
</dbReference>
<dbReference type="Proteomes" id="UP000637788">
    <property type="component" value="Unassembled WGS sequence"/>
</dbReference>
<dbReference type="PANTHER" id="PTHR33154:SF33">
    <property type="entry name" value="TRANSCRIPTIONAL REPRESSOR SDPR"/>
    <property type="match status" value="1"/>
</dbReference>
<reference evidence="5" key="1">
    <citation type="journal article" date="2014" name="Int. J. Syst. Evol. Microbiol.">
        <title>Complete genome sequence of Corynebacterium casei LMG S-19264T (=DSM 44701T), isolated from a smear-ripened cheese.</title>
        <authorList>
            <consortium name="US DOE Joint Genome Institute (JGI-PGF)"/>
            <person name="Walter F."/>
            <person name="Albersmeier A."/>
            <person name="Kalinowski J."/>
            <person name="Ruckert C."/>
        </authorList>
    </citation>
    <scope>NUCLEOTIDE SEQUENCE</scope>
    <source>
        <strain evidence="5">JCM 3035</strain>
    </source>
</reference>
<dbReference type="Gene3D" id="1.10.10.10">
    <property type="entry name" value="Winged helix-like DNA-binding domain superfamily/Winged helix DNA-binding domain"/>
    <property type="match status" value="1"/>
</dbReference>
<dbReference type="PANTHER" id="PTHR33154">
    <property type="entry name" value="TRANSCRIPTIONAL REGULATOR, ARSR FAMILY"/>
    <property type="match status" value="1"/>
</dbReference>
<evidence type="ECO:0000256" key="3">
    <source>
        <dbReference type="ARBA" id="ARBA00023163"/>
    </source>
</evidence>
<gene>
    <name evidence="5" type="ORF">GCM10010094_85480</name>
</gene>
<keyword evidence="2" id="KW-0238">DNA-binding</keyword>
<evidence type="ECO:0000256" key="1">
    <source>
        <dbReference type="ARBA" id="ARBA00023015"/>
    </source>
</evidence>
<dbReference type="SMART" id="SM00418">
    <property type="entry name" value="HTH_ARSR"/>
    <property type="match status" value="1"/>
</dbReference>
<evidence type="ECO:0000313" key="6">
    <source>
        <dbReference type="Proteomes" id="UP000637788"/>
    </source>
</evidence>
<sequence length="398" mass="42906">MSIVLDLGGLGPADLAVGPSALSELMASLHVLAEPEHHPEAAGWAARAAAAGPELHDELTVFAPLWARYRCRLFFPRALPLAASLDEELAAIGELPKDDFLELVAPGILGTNAQPVPPARELRAGTAVAEDYARRCLRRSYARGELARQLMAAPLELRDRLLAVLRNADTAFFAEDWRTLRPALEDHAREVRRRLAALPPGALPAGSWGTSAGSAPISLLPQPPAGGTPISLRSPADVLTELLPTAARVGPGERVRLDKLQIDEVKVAPRPLVLVPSARVWPHLTVKNEHPSCVVVQYAARGTSLAGQLTVRDLHHRLMALTSPARMELCRHLLGEPITTSELAARLGSSEPQVSRALRTLRDAGLVRSTRDGKLVRHRLATDVIQRLGHDVLATVAR</sequence>
<dbReference type="SUPFAM" id="SSF46785">
    <property type="entry name" value="Winged helix' DNA-binding domain"/>
    <property type="match status" value="1"/>
</dbReference>
<dbReference type="PROSITE" id="PS50987">
    <property type="entry name" value="HTH_ARSR_2"/>
    <property type="match status" value="1"/>
</dbReference>
<evidence type="ECO:0000259" key="4">
    <source>
        <dbReference type="PROSITE" id="PS50987"/>
    </source>
</evidence>
<dbReference type="Pfam" id="PF19361">
    <property type="entry name" value="DUF5937"/>
    <property type="match status" value="2"/>
</dbReference>